<dbReference type="InterPro" id="IPR050490">
    <property type="entry name" value="Bact_solute-bd_prot1"/>
</dbReference>
<feature type="region of interest" description="Disordered" evidence="3">
    <location>
        <begin position="23"/>
        <end position="44"/>
    </location>
</feature>
<comment type="similarity">
    <text evidence="1">Belongs to the bacterial solute-binding protein 1 family.</text>
</comment>
<sequence length="454" mass="49924">MKKGLVMILTLLFIATTALTGCGSKTESGSEKPANQTAGEDKKVEPFELTLRHTQLGDAKKNRFAILQDVVKKTESEVPGLTIKLDGVDSEVNRKEKLRAEMGSGSPPDIFDAFGNPDVKLYAENGLVLDVAPILDELGLKDKFQSLAQWTVDDKIYGLPIGASIEGYFYDKDYFAEKGIQIPKTIAELEAIAEKVKADGKIPFAIASKDAWVPLMTTNTLWSYYGGADITSGFAKGTTKWNDPRMVEAFKKHQEWLNKGYFKKGELGLEYEKQRTQLVTKEAAMMYDGSWTASVFSNKSQSGKLHNKAGFFLMPPAKEGDGYSVMFDSNNGYAFSSKIAEDPRKMEAVKAFIKNLYNEDIQVRGLKEDGVIPAMKVDQAKLDAASQGNDLLQAIMSQMKDVKFTWPAFDALVQADVNTALGQQLQKMISGEAEPQAALDAVQKVQEEANAASK</sequence>
<reference evidence="6" key="1">
    <citation type="submission" date="2018-08" db="EMBL/GenBank/DDBJ databases">
        <authorList>
            <person name="Chevrot R."/>
        </authorList>
    </citation>
    <scope>NUCLEOTIDE SEQUENCE [LARGE SCALE GENOMIC DNA]</scope>
</reference>
<evidence type="ECO:0000256" key="4">
    <source>
        <dbReference type="SAM" id="SignalP"/>
    </source>
</evidence>
<dbReference type="PANTHER" id="PTHR43649:SF29">
    <property type="entry name" value="OSMOPROTECTIVE COMPOUNDS-BINDING PROTEIN GGTB"/>
    <property type="match status" value="1"/>
</dbReference>
<dbReference type="Gene3D" id="3.40.190.10">
    <property type="entry name" value="Periplasmic binding protein-like II"/>
    <property type="match status" value="2"/>
</dbReference>
<evidence type="ECO:0000313" key="6">
    <source>
        <dbReference type="Proteomes" id="UP000304148"/>
    </source>
</evidence>
<feature type="compositionally biased region" description="Polar residues" evidence="3">
    <location>
        <begin position="23"/>
        <end position="38"/>
    </location>
</feature>
<evidence type="ECO:0000256" key="2">
    <source>
        <dbReference type="ARBA" id="ARBA00022448"/>
    </source>
</evidence>
<dbReference type="AlphaFoldDB" id="A0A383RDA8"/>
<proteinExistence type="inferred from homology"/>
<feature type="chain" id="PRO_5038619196" evidence="4">
    <location>
        <begin position="21"/>
        <end position="454"/>
    </location>
</feature>
<feature type="signal peptide" evidence="4">
    <location>
        <begin position="1"/>
        <end position="20"/>
    </location>
</feature>
<accession>A0A383RDA8</accession>
<dbReference type="PANTHER" id="PTHR43649">
    <property type="entry name" value="ARABINOSE-BINDING PROTEIN-RELATED"/>
    <property type="match status" value="1"/>
</dbReference>
<organism evidence="5 6">
    <name type="scientific">Paenibacillus alvei</name>
    <name type="common">Bacillus alvei</name>
    <dbReference type="NCBI Taxonomy" id="44250"/>
    <lineage>
        <taxon>Bacteria</taxon>
        <taxon>Bacillati</taxon>
        <taxon>Bacillota</taxon>
        <taxon>Bacilli</taxon>
        <taxon>Bacillales</taxon>
        <taxon>Paenibacillaceae</taxon>
        <taxon>Paenibacillus</taxon>
    </lineage>
</organism>
<dbReference type="EMBL" id="LS992241">
    <property type="protein sequence ID" value="SYX84823.1"/>
    <property type="molecule type" value="Genomic_DNA"/>
</dbReference>
<evidence type="ECO:0000256" key="3">
    <source>
        <dbReference type="SAM" id="MobiDB-lite"/>
    </source>
</evidence>
<dbReference type="RefSeq" id="WP_138186626.1">
    <property type="nucleotide sequence ID" value="NZ_LS992241.1"/>
</dbReference>
<dbReference type="Proteomes" id="UP000304148">
    <property type="component" value="Chromosome"/>
</dbReference>
<protein>
    <submittedName>
        <fullName evidence="5">ABC transporter substrate-binding protein</fullName>
    </submittedName>
</protein>
<keyword evidence="4" id="KW-0732">Signal</keyword>
<evidence type="ECO:0000256" key="1">
    <source>
        <dbReference type="ARBA" id="ARBA00008520"/>
    </source>
</evidence>
<gene>
    <name evidence="5" type="ORF">PBLR_13245</name>
</gene>
<evidence type="ECO:0000313" key="5">
    <source>
        <dbReference type="EMBL" id="SYX84823.1"/>
    </source>
</evidence>
<keyword evidence="2" id="KW-0813">Transport</keyword>
<dbReference type="PROSITE" id="PS51257">
    <property type="entry name" value="PROKAR_LIPOPROTEIN"/>
    <property type="match status" value="1"/>
</dbReference>
<dbReference type="SUPFAM" id="SSF53850">
    <property type="entry name" value="Periplasmic binding protein-like II"/>
    <property type="match status" value="1"/>
</dbReference>
<name>A0A383RDA8_PAEAL</name>